<feature type="region of interest" description="Disordered" evidence="12">
    <location>
        <begin position="618"/>
        <end position="752"/>
    </location>
</feature>
<feature type="region of interest" description="Disordered" evidence="12">
    <location>
        <begin position="403"/>
        <end position="493"/>
    </location>
</feature>
<feature type="region of interest" description="Disordered" evidence="12">
    <location>
        <begin position="11"/>
        <end position="33"/>
    </location>
</feature>
<keyword evidence="9 11" id="KW-0539">Nucleus</keyword>
<feature type="compositionally biased region" description="Basic and acidic residues" evidence="12">
    <location>
        <begin position="426"/>
        <end position="437"/>
    </location>
</feature>
<comment type="function">
    <text evidence="11">Required for replication-independent chromatin assembly and for the periodic repression of histone gene transcription during the cell cycle.</text>
</comment>
<dbReference type="Pfam" id="PF07569">
    <property type="entry name" value="Hira"/>
    <property type="match status" value="1"/>
</dbReference>
<keyword evidence="5 11" id="KW-0677">Repeat</keyword>
<feature type="compositionally biased region" description="Polar residues" evidence="12">
    <location>
        <begin position="573"/>
        <end position="585"/>
    </location>
</feature>
<comment type="subcellular location">
    <subcellularLocation>
        <location evidence="1 11">Nucleus</location>
    </subcellularLocation>
</comment>
<evidence type="ECO:0000256" key="1">
    <source>
        <dbReference type="ARBA" id="ARBA00004123"/>
    </source>
</evidence>
<feature type="compositionally biased region" description="Low complexity" evidence="12">
    <location>
        <begin position="12"/>
        <end position="26"/>
    </location>
</feature>
<dbReference type="PROSITE" id="PS50082">
    <property type="entry name" value="WD_REPEATS_2"/>
    <property type="match status" value="4"/>
</dbReference>
<dbReference type="InterPro" id="IPR031120">
    <property type="entry name" value="HIR1-like"/>
</dbReference>
<feature type="compositionally biased region" description="Basic and acidic residues" evidence="12">
    <location>
        <begin position="987"/>
        <end position="1013"/>
    </location>
</feature>
<dbReference type="GO" id="GO:0000785">
    <property type="term" value="C:chromatin"/>
    <property type="evidence" value="ECO:0007669"/>
    <property type="project" value="TreeGrafter"/>
</dbReference>
<feature type="compositionally biased region" description="Acidic residues" evidence="12">
    <location>
        <begin position="707"/>
        <end position="742"/>
    </location>
</feature>
<keyword evidence="3 11" id="KW-0678">Repressor</keyword>
<evidence type="ECO:0000256" key="2">
    <source>
        <dbReference type="ARBA" id="ARBA00007306"/>
    </source>
</evidence>
<dbReference type="GO" id="GO:0006355">
    <property type="term" value="P:regulation of DNA-templated transcription"/>
    <property type="evidence" value="ECO:0007669"/>
    <property type="project" value="InterPro"/>
</dbReference>
<feature type="region of interest" description="Disordered" evidence="12">
    <location>
        <begin position="519"/>
        <end position="604"/>
    </location>
</feature>
<dbReference type="PROSITE" id="PS00678">
    <property type="entry name" value="WD_REPEATS_1"/>
    <property type="match status" value="1"/>
</dbReference>
<protein>
    <recommendedName>
        <fullName evidence="11">Protein HIR</fullName>
    </recommendedName>
</protein>
<dbReference type="STRING" id="1884261.A0A5C3Q7D6"/>
<dbReference type="GO" id="GO:0006351">
    <property type="term" value="P:DNA-templated transcription"/>
    <property type="evidence" value="ECO:0007669"/>
    <property type="project" value="InterPro"/>
</dbReference>
<name>A0A5C3Q7D6_9AGAR</name>
<feature type="region of interest" description="Disordered" evidence="12">
    <location>
        <begin position="986"/>
        <end position="1037"/>
    </location>
</feature>
<dbReference type="SUPFAM" id="SSF50978">
    <property type="entry name" value="WD40 repeat-like"/>
    <property type="match status" value="1"/>
</dbReference>
<feature type="domain" description="Protein HIRA-like C-terminal" evidence="13">
    <location>
        <begin position="835"/>
        <end position="1093"/>
    </location>
</feature>
<dbReference type="SMART" id="SM00320">
    <property type="entry name" value="WD40"/>
    <property type="match status" value="6"/>
</dbReference>
<evidence type="ECO:0000256" key="5">
    <source>
        <dbReference type="ARBA" id="ARBA00022737"/>
    </source>
</evidence>
<evidence type="ECO:0000256" key="12">
    <source>
        <dbReference type="SAM" id="MobiDB-lite"/>
    </source>
</evidence>
<proteinExistence type="inferred from homology"/>
<keyword evidence="7 11" id="KW-0805">Transcription regulation</keyword>
<dbReference type="EMBL" id="ML178843">
    <property type="protein sequence ID" value="TFK97892.1"/>
    <property type="molecule type" value="Genomic_DNA"/>
</dbReference>
<evidence type="ECO:0000256" key="6">
    <source>
        <dbReference type="ARBA" id="ARBA00022853"/>
    </source>
</evidence>
<dbReference type="Proteomes" id="UP000305067">
    <property type="component" value="Unassembled WGS sequence"/>
</dbReference>
<feature type="compositionally biased region" description="Basic and acidic residues" evidence="12">
    <location>
        <begin position="670"/>
        <end position="691"/>
    </location>
</feature>
<dbReference type="InterPro" id="IPR036322">
    <property type="entry name" value="WD40_repeat_dom_sf"/>
</dbReference>
<feature type="compositionally biased region" description="Low complexity" evidence="12">
    <location>
        <begin position="524"/>
        <end position="537"/>
    </location>
</feature>
<feature type="compositionally biased region" description="Low complexity" evidence="12">
    <location>
        <begin position="618"/>
        <end position="627"/>
    </location>
</feature>
<comment type="similarity">
    <text evidence="2 11">Belongs to the WD repeat HIR1 family.</text>
</comment>
<dbReference type="GO" id="GO:0005634">
    <property type="term" value="C:nucleus"/>
    <property type="evidence" value="ECO:0007669"/>
    <property type="project" value="UniProtKB-SubCell"/>
</dbReference>
<evidence type="ECO:0000313" key="16">
    <source>
        <dbReference type="Proteomes" id="UP000305067"/>
    </source>
</evidence>
<dbReference type="PROSITE" id="PS50294">
    <property type="entry name" value="WD_REPEATS_REGION"/>
    <property type="match status" value="4"/>
</dbReference>
<evidence type="ECO:0000256" key="7">
    <source>
        <dbReference type="ARBA" id="ARBA00023015"/>
    </source>
</evidence>
<evidence type="ECO:0000259" key="14">
    <source>
        <dbReference type="Pfam" id="PF24105"/>
    </source>
</evidence>
<dbReference type="GO" id="GO:0000417">
    <property type="term" value="C:HIR complex"/>
    <property type="evidence" value="ECO:0007669"/>
    <property type="project" value="TreeGrafter"/>
</dbReference>
<evidence type="ECO:0000256" key="10">
    <source>
        <dbReference type="PROSITE-ProRule" id="PRU00221"/>
    </source>
</evidence>
<feature type="repeat" description="WD" evidence="10">
    <location>
        <begin position="84"/>
        <end position="118"/>
    </location>
</feature>
<dbReference type="InterPro" id="IPR015943">
    <property type="entry name" value="WD40/YVTN_repeat-like_dom_sf"/>
</dbReference>
<feature type="repeat" description="WD" evidence="10">
    <location>
        <begin position="184"/>
        <end position="215"/>
    </location>
</feature>
<keyword evidence="16" id="KW-1185">Reference proteome</keyword>
<dbReference type="Pfam" id="PF24105">
    <property type="entry name" value="Beta-prop_CAF1B_HIR1"/>
    <property type="match status" value="1"/>
</dbReference>
<organism evidence="15 16">
    <name type="scientific">Pterulicium gracile</name>
    <dbReference type="NCBI Taxonomy" id="1884261"/>
    <lineage>
        <taxon>Eukaryota</taxon>
        <taxon>Fungi</taxon>
        <taxon>Dikarya</taxon>
        <taxon>Basidiomycota</taxon>
        <taxon>Agaricomycotina</taxon>
        <taxon>Agaricomycetes</taxon>
        <taxon>Agaricomycetidae</taxon>
        <taxon>Agaricales</taxon>
        <taxon>Pleurotineae</taxon>
        <taxon>Pterulaceae</taxon>
        <taxon>Pterulicium</taxon>
    </lineage>
</organism>
<evidence type="ECO:0000256" key="9">
    <source>
        <dbReference type="ARBA" id="ARBA00023242"/>
    </source>
</evidence>
<dbReference type="Gene3D" id="2.130.10.10">
    <property type="entry name" value="YVTN repeat-like/Quinoprotein amine dehydrogenase"/>
    <property type="match status" value="2"/>
</dbReference>
<dbReference type="PANTHER" id="PTHR13831">
    <property type="entry name" value="MEMBER OF THE HIR1 FAMILY OF WD-REPEAT PROTEINS"/>
    <property type="match status" value="1"/>
</dbReference>
<dbReference type="InterPro" id="IPR001680">
    <property type="entry name" value="WD40_rpt"/>
</dbReference>
<dbReference type="InterPro" id="IPR011494">
    <property type="entry name" value="HIRA-like_C"/>
</dbReference>
<feature type="repeat" description="WD" evidence="10">
    <location>
        <begin position="142"/>
        <end position="183"/>
    </location>
</feature>
<keyword evidence="4 10" id="KW-0853">WD repeat</keyword>
<keyword evidence="6 11" id="KW-0156">Chromatin regulator</keyword>
<evidence type="ECO:0000256" key="8">
    <source>
        <dbReference type="ARBA" id="ARBA00023163"/>
    </source>
</evidence>
<dbReference type="OrthoDB" id="1741719at2759"/>
<dbReference type="CDD" id="cd00200">
    <property type="entry name" value="WD40"/>
    <property type="match status" value="1"/>
</dbReference>
<reference evidence="15 16" key="1">
    <citation type="journal article" date="2019" name="Nat. Ecol. Evol.">
        <title>Megaphylogeny resolves global patterns of mushroom evolution.</title>
        <authorList>
            <person name="Varga T."/>
            <person name="Krizsan K."/>
            <person name="Foldi C."/>
            <person name="Dima B."/>
            <person name="Sanchez-Garcia M."/>
            <person name="Sanchez-Ramirez S."/>
            <person name="Szollosi G.J."/>
            <person name="Szarkandi J.G."/>
            <person name="Papp V."/>
            <person name="Albert L."/>
            <person name="Andreopoulos W."/>
            <person name="Angelini C."/>
            <person name="Antonin V."/>
            <person name="Barry K.W."/>
            <person name="Bougher N.L."/>
            <person name="Buchanan P."/>
            <person name="Buyck B."/>
            <person name="Bense V."/>
            <person name="Catcheside P."/>
            <person name="Chovatia M."/>
            <person name="Cooper J."/>
            <person name="Damon W."/>
            <person name="Desjardin D."/>
            <person name="Finy P."/>
            <person name="Geml J."/>
            <person name="Haridas S."/>
            <person name="Hughes K."/>
            <person name="Justo A."/>
            <person name="Karasinski D."/>
            <person name="Kautmanova I."/>
            <person name="Kiss B."/>
            <person name="Kocsube S."/>
            <person name="Kotiranta H."/>
            <person name="LaButti K.M."/>
            <person name="Lechner B.E."/>
            <person name="Liimatainen K."/>
            <person name="Lipzen A."/>
            <person name="Lukacs Z."/>
            <person name="Mihaltcheva S."/>
            <person name="Morgado L.N."/>
            <person name="Niskanen T."/>
            <person name="Noordeloos M.E."/>
            <person name="Ohm R.A."/>
            <person name="Ortiz-Santana B."/>
            <person name="Ovrebo C."/>
            <person name="Racz N."/>
            <person name="Riley R."/>
            <person name="Savchenko A."/>
            <person name="Shiryaev A."/>
            <person name="Soop K."/>
            <person name="Spirin V."/>
            <person name="Szebenyi C."/>
            <person name="Tomsovsky M."/>
            <person name="Tulloss R.E."/>
            <person name="Uehling J."/>
            <person name="Grigoriev I.V."/>
            <person name="Vagvolgyi C."/>
            <person name="Papp T."/>
            <person name="Martin F.M."/>
            <person name="Miettinen O."/>
            <person name="Hibbett D.S."/>
            <person name="Nagy L.G."/>
        </authorList>
    </citation>
    <scope>NUCLEOTIDE SEQUENCE [LARGE SCALE GENOMIC DNA]</scope>
    <source>
        <strain evidence="15 16">CBS 309.79</strain>
    </source>
</reference>
<evidence type="ECO:0000256" key="11">
    <source>
        <dbReference type="RuleBase" id="RU364014"/>
    </source>
</evidence>
<feature type="domain" description="CAF1B/HIR1 beta-propeller" evidence="14">
    <location>
        <begin position="34"/>
        <end position="376"/>
    </location>
</feature>
<evidence type="ECO:0000256" key="3">
    <source>
        <dbReference type="ARBA" id="ARBA00022491"/>
    </source>
</evidence>
<dbReference type="GO" id="GO:0031491">
    <property type="term" value="F:nucleosome binding"/>
    <property type="evidence" value="ECO:0007669"/>
    <property type="project" value="TreeGrafter"/>
</dbReference>
<feature type="compositionally biased region" description="Polar residues" evidence="12">
    <location>
        <begin position="438"/>
        <end position="447"/>
    </location>
</feature>
<feature type="repeat" description="WD" evidence="10">
    <location>
        <begin position="30"/>
        <end position="62"/>
    </location>
</feature>
<dbReference type="PANTHER" id="PTHR13831:SF0">
    <property type="entry name" value="PROTEIN HIRA"/>
    <property type="match status" value="1"/>
</dbReference>
<evidence type="ECO:0000313" key="15">
    <source>
        <dbReference type="EMBL" id="TFK97892.1"/>
    </source>
</evidence>
<gene>
    <name evidence="15" type="ORF">BDV98DRAFT_658247</name>
</gene>
<feature type="compositionally biased region" description="Polar residues" evidence="12">
    <location>
        <begin position="544"/>
        <end position="566"/>
    </location>
</feature>
<dbReference type="GO" id="GO:0006338">
    <property type="term" value="P:chromatin remodeling"/>
    <property type="evidence" value="ECO:0007669"/>
    <property type="project" value="InterPro"/>
</dbReference>
<evidence type="ECO:0000256" key="4">
    <source>
        <dbReference type="ARBA" id="ARBA00022574"/>
    </source>
</evidence>
<dbReference type="InterPro" id="IPR055410">
    <property type="entry name" value="Beta-prop_CAF1B_HIR1"/>
</dbReference>
<sequence length="1155" mass="123842">MRFTKPSWIIHSDSPLPTSSSSSSSANPPPSARRQTIFSVHVHPDGSRLATGGLDAKVRIWSTKPILNEAAEKNPKRPKSLSTLAMHTGPVLVVRWAGSGKWLASGSDDAVVMVWDLDPNAKGKVWGSDEVNVEGWKALKRLPGHESDVTDLAWSPGDRYLASVGLDSKVIVWCGNTLESLRTLTLHRGFVKGVTWDPAGEFLATQSDDRTVKIWRTRDWGLEAEVRKPFEDSPGSTFFRRLSWSPDGAHITASNATNNKGYVFIAAVIQRGTWTSEISLVGHENTVEVAAYNPHIFLRDPSAPLATANICSVVALGADDRSVSIWQTKSARPLIVAREVFERQIMDLSWSQDGLTLYAVSSDGTLAAFAFDAAELEGLAPSEAQGVYLRKFGYVAEQNAVNGSGSGSMDGSGRMTPPPSPSPDPAEYKRSILENERAAQQASSREQSLGGGSQHNLAGSSQQNLGGSSQQNLGGSSQQNLGGSSQRSTSIIGGLQGERVNVLVPKKKNKKTGVVSFVGGGVAGVPSAAPPSRSGAGSERRSSLNHTTASSMPRTASGMQRTSSGSAMKKDTNTSGTVGETTFGFSHTHTTTTHTASRGYHHPVPMSMDVDVDYPLSSQSMSASAPRRPSPIDVDAPSFATLDTGSTRGKRKADMLGDENGGRAVRARTKGGDRKRGEVVREVRVIEEPKRSRVAPKSKGKEKEVEAEVEDDVGEDVDRDDDEEDDEDDEDEEEEEDYEDEAGGAVGGGGINLPVPPVLTFLRAESIDGGANDGVVEGTNPEGPEGGATELTFYSGKTIIWSEFLSSPVVALVTTSHFTAAATKDGCVTVISPFGRRLLPTLCLGARLHVLEANKWALMAVTSEGMMYCWNIKSQSTFFPPVSLAPVLSSPSPSSRPLSLLTTTLRPCGAPILVVSSACVYTYTPSLLAFSKLSESWWAAGSEAWQGRQRALSAAHGDAGGALRRACAVVNGAGVVAAIESAVVSSGEDKHRDKNKEKDKDKPSKPGKPKWEWAPEETEPSENTNEDAQGRKPSSVQAEDWSLALTLGHLETRMHAARVVESGIEYKQALLVYAKRLADEGFKGFAEEVVRELMGPVYWRPGNGNGREEEWVSTVAGLNKRELLKDVLAILAKSKILVKFAQEWQDTLKRATAGE</sequence>
<keyword evidence="8 11" id="KW-0804">Transcription</keyword>
<accession>A0A5C3Q7D6</accession>
<feature type="compositionally biased region" description="Low complexity" evidence="12">
    <location>
        <begin position="459"/>
        <end position="486"/>
    </location>
</feature>
<evidence type="ECO:0000259" key="13">
    <source>
        <dbReference type="Pfam" id="PF07569"/>
    </source>
</evidence>
<dbReference type="AlphaFoldDB" id="A0A5C3Q7D6"/>
<dbReference type="InterPro" id="IPR019775">
    <property type="entry name" value="WD40_repeat_CS"/>
</dbReference>